<reference evidence="3" key="1">
    <citation type="submission" date="2021-11" db="EMBL/GenBank/DDBJ databases">
        <title>Genome sequence.</title>
        <authorList>
            <person name="Sun Q."/>
        </authorList>
    </citation>
    <scope>NUCLEOTIDE SEQUENCE</scope>
    <source>
        <strain evidence="3">JC732</strain>
    </source>
</reference>
<sequence>MNRAFTLEPDPNLDLVLERVVDVPRELVWAAWTTPEHICQWFCPRPWSVTECEIDLRPGGVFSTTMRSPEGELFPNAGCYLEVIPGERLIWTDMLLPGFRPAEQGFMTGILTLESVDGGTKYTAMAFHRDEETRKQHEEMGFHAGWSTALDQLVELVKSF</sequence>
<protein>
    <submittedName>
        <fullName evidence="3">SRPBCC family protein</fullName>
    </submittedName>
</protein>
<dbReference type="EMBL" id="JAJKFT010000001">
    <property type="protein sequence ID" value="MCC9626819.1"/>
    <property type="molecule type" value="Genomic_DNA"/>
</dbReference>
<dbReference type="AlphaFoldDB" id="A0A9X1SGZ5"/>
<organism evidence="3 4">
    <name type="scientific">Blastopirellula sediminis</name>
    <dbReference type="NCBI Taxonomy" id="2894196"/>
    <lineage>
        <taxon>Bacteria</taxon>
        <taxon>Pseudomonadati</taxon>
        <taxon>Planctomycetota</taxon>
        <taxon>Planctomycetia</taxon>
        <taxon>Pirellulales</taxon>
        <taxon>Pirellulaceae</taxon>
        <taxon>Blastopirellula</taxon>
    </lineage>
</organism>
<evidence type="ECO:0000259" key="2">
    <source>
        <dbReference type="Pfam" id="PF08327"/>
    </source>
</evidence>
<gene>
    <name evidence="3" type="ORF">LOC68_00230</name>
</gene>
<dbReference type="InterPro" id="IPR013538">
    <property type="entry name" value="ASHA1/2-like_C"/>
</dbReference>
<feature type="domain" description="Activator of Hsp90 ATPase homologue 1/2-like C-terminal" evidence="2">
    <location>
        <begin position="22"/>
        <end position="157"/>
    </location>
</feature>
<dbReference type="CDD" id="cd08896">
    <property type="entry name" value="SRPBCC_CalC_Aha1-like_3"/>
    <property type="match status" value="1"/>
</dbReference>
<evidence type="ECO:0000313" key="4">
    <source>
        <dbReference type="Proteomes" id="UP001139103"/>
    </source>
</evidence>
<evidence type="ECO:0000313" key="3">
    <source>
        <dbReference type="EMBL" id="MCC9626819.1"/>
    </source>
</evidence>
<comment type="caution">
    <text evidence="3">The sequence shown here is derived from an EMBL/GenBank/DDBJ whole genome shotgun (WGS) entry which is preliminary data.</text>
</comment>
<name>A0A9X1SGZ5_9BACT</name>
<dbReference type="Pfam" id="PF08327">
    <property type="entry name" value="AHSA1"/>
    <property type="match status" value="1"/>
</dbReference>
<dbReference type="SUPFAM" id="SSF55961">
    <property type="entry name" value="Bet v1-like"/>
    <property type="match status" value="1"/>
</dbReference>
<accession>A0A9X1SGZ5</accession>
<dbReference type="RefSeq" id="WP_230214215.1">
    <property type="nucleotide sequence ID" value="NZ_JAJKFT010000001.1"/>
</dbReference>
<evidence type="ECO:0000256" key="1">
    <source>
        <dbReference type="ARBA" id="ARBA00006817"/>
    </source>
</evidence>
<proteinExistence type="inferred from homology"/>
<dbReference type="InterPro" id="IPR023393">
    <property type="entry name" value="START-like_dom_sf"/>
</dbReference>
<comment type="similarity">
    <text evidence="1">Belongs to the AHA1 family.</text>
</comment>
<dbReference type="Gene3D" id="3.30.530.20">
    <property type="match status" value="1"/>
</dbReference>
<keyword evidence="4" id="KW-1185">Reference proteome</keyword>
<dbReference type="Proteomes" id="UP001139103">
    <property type="component" value="Unassembled WGS sequence"/>
</dbReference>